<comment type="caution">
    <text evidence="2">The sequence shown here is derived from an EMBL/GenBank/DDBJ whole genome shotgun (WGS) entry which is preliminary data.</text>
</comment>
<feature type="region of interest" description="Disordered" evidence="1">
    <location>
        <begin position="180"/>
        <end position="209"/>
    </location>
</feature>
<protein>
    <submittedName>
        <fullName evidence="2">Uncharacterized protein</fullName>
    </submittedName>
</protein>
<dbReference type="EMBL" id="JAQOWY010000059">
    <property type="protein sequence ID" value="KAK1853218.1"/>
    <property type="molecule type" value="Genomic_DNA"/>
</dbReference>
<evidence type="ECO:0000313" key="3">
    <source>
        <dbReference type="Proteomes" id="UP001243330"/>
    </source>
</evidence>
<sequence>MPTHGQWTHLPTGRRALAMRQAVAVLPYLPSSTEVPCFASSVIQRASHCVSLPPRPAAASSYPKLEIHQDSDAHLTIVNLSVPLPECDPDARESENPIPSHSPGAALALATRVSDADIAKAFVPAVLQHLFPSPTGLAAATAVANRLSHRSPLTFAVTLPPSPYRHLVIGFIFPVVRPCSPDREPQTTPPRPTRAPPPSLFTPPMLAPA</sequence>
<reference evidence="2" key="1">
    <citation type="submission" date="2023-01" db="EMBL/GenBank/DDBJ databases">
        <title>Colletotrichum chrysophilum M932 genome sequence.</title>
        <authorList>
            <person name="Baroncelli R."/>
        </authorList>
    </citation>
    <scope>NUCLEOTIDE SEQUENCE</scope>
    <source>
        <strain evidence="2">M932</strain>
    </source>
</reference>
<feature type="compositionally biased region" description="Pro residues" evidence="1">
    <location>
        <begin position="187"/>
        <end position="209"/>
    </location>
</feature>
<evidence type="ECO:0000256" key="1">
    <source>
        <dbReference type="SAM" id="MobiDB-lite"/>
    </source>
</evidence>
<evidence type="ECO:0000313" key="2">
    <source>
        <dbReference type="EMBL" id="KAK1853218.1"/>
    </source>
</evidence>
<name>A0AAD9ELZ4_9PEZI</name>
<accession>A0AAD9ELZ4</accession>
<dbReference type="Proteomes" id="UP001243330">
    <property type="component" value="Unassembled WGS sequence"/>
</dbReference>
<proteinExistence type="predicted"/>
<keyword evidence="3" id="KW-1185">Reference proteome</keyword>
<gene>
    <name evidence="2" type="ORF">CCHR01_04148</name>
</gene>
<organism evidence="2 3">
    <name type="scientific">Colletotrichum chrysophilum</name>
    <dbReference type="NCBI Taxonomy" id="1836956"/>
    <lineage>
        <taxon>Eukaryota</taxon>
        <taxon>Fungi</taxon>
        <taxon>Dikarya</taxon>
        <taxon>Ascomycota</taxon>
        <taxon>Pezizomycotina</taxon>
        <taxon>Sordariomycetes</taxon>
        <taxon>Hypocreomycetidae</taxon>
        <taxon>Glomerellales</taxon>
        <taxon>Glomerellaceae</taxon>
        <taxon>Colletotrichum</taxon>
        <taxon>Colletotrichum gloeosporioides species complex</taxon>
    </lineage>
</organism>
<dbReference type="AlphaFoldDB" id="A0AAD9ELZ4"/>